<dbReference type="Pfam" id="PF01418">
    <property type="entry name" value="HTH_6"/>
    <property type="match status" value="1"/>
</dbReference>
<dbReference type="InterPro" id="IPR009057">
    <property type="entry name" value="Homeodomain-like_sf"/>
</dbReference>
<dbReference type="Gene3D" id="1.10.10.10">
    <property type="entry name" value="Winged helix-like DNA-binding domain superfamily/Winged helix DNA-binding domain"/>
    <property type="match status" value="1"/>
</dbReference>
<sequence>MNIFSKLDNLTDLTANEQTLVDYMKNNPERFVNMSADEISAACFVSIPTIYRLCKKLKLNGLSQLKMVVSNSIRDYMKEKNGIDYNYPFSQNETQYQITVKMKELYEQTLTTLNNLIDLEQLRLIALALKKAKYIDIYTSAGNIYFAENFKFQMSEIGVVVNVPVEQYQQSLAAAASNEEHVAIVVSFEGRGMLVEQVMTLLKKNKTPIVLISSTTNKTMIQSSDYNLYLNPNENHYNKISSFSTRLSLLYLLDCIYTCYFKLDYDKNVKYKTETYMKMTKE</sequence>
<protein>
    <submittedName>
        <fullName evidence="5">MurR/RpiR family transcriptional regulator</fullName>
    </submittedName>
</protein>
<dbReference type="InterPro" id="IPR047640">
    <property type="entry name" value="RpiR-like"/>
</dbReference>
<evidence type="ECO:0000313" key="5">
    <source>
        <dbReference type="EMBL" id="HIX80542.1"/>
    </source>
</evidence>
<dbReference type="InterPro" id="IPR036388">
    <property type="entry name" value="WH-like_DNA-bd_sf"/>
</dbReference>
<dbReference type="EMBL" id="DXET01000028">
    <property type="protein sequence ID" value="HIX80542.1"/>
    <property type="molecule type" value="Genomic_DNA"/>
</dbReference>
<proteinExistence type="predicted"/>
<dbReference type="Proteomes" id="UP000886724">
    <property type="component" value="Unassembled WGS sequence"/>
</dbReference>
<dbReference type="Gene3D" id="3.40.50.10490">
    <property type="entry name" value="Glucose-6-phosphate isomerase like protein, domain 1"/>
    <property type="match status" value="1"/>
</dbReference>
<dbReference type="PROSITE" id="PS51071">
    <property type="entry name" value="HTH_RPIR"/>
    <property type="match status" value="1"/>
</dbReference>
<dbReference type="InterPro" id="IPR001347">
    <property type="entry name" value="SIS_dom"/>
</dbReference>
<dbReference type="CDD" id="cd05013">
    <property type="entry name" value="SIS_RpiR"/>
    <property type="match status" value="1"/>
</dbReference>
<reference evidence="5" key="2">
    <citation type="submission" date="2021-04" db="EMBL/GenBank/DDBJ databases">
        <authorList>
            <person name="Gilroy R."/>
        </authorList>
    </citation>
    <scope>NUCLEOTIDE SEQUENCE</scope>
    <source>
        <strain evidence="5">ChiGjej1B1-14440</strain>
    </source>
</reference>
<dbReference type="GO" id="GO:0097367">
    <property type="term" value="F:carbohydrate derivative binding"/>
    <property type="evidence" value="ECO:0007669"/>
    <property type="project" value="InterPro"/>
</dbReference>
<evidence type="ECO:0000256" key="1">
    <source>
        <dbReference type="ARBA" id="ARBA00023015"/>
    </source>
</evidence>
<evidence type="ECO:0000256" key="2">
    <source>
        <dbReference type="ARBA" id="ARBA00023125"/>
    </source>
</evidence>
<dbReference type="AlphaFoldDB" id="A0A9D1XK47"/>
<feature type="domain" description="HTH rpiR-type" evidence="4">
    <location>
        <begin position="1"/>
        <end position="76"/>
    </location>
</feature>
<dbReference type="GO" id="GO:0003677">
    <property type="term" value="F:DNA binding"/>
    <property type="evidence" value="ECO:0007669"/>
    <property type="project" value="UniProtKB-KW"/>
</dbReference>
<keyword evidence="3" id="KW-0804">Transcription</keyword>
<dbReference type="PANTHER" id="PTHR30514">
    <property type="entry name" value="GLUCOKINASE"/>
    <property type="match status" value="1"/>
</dbReference>
<evidence type="ECO:0000259" key="4">
    <source>
        <dbReference type="PROSITE" id="PS51071"/>
    </source>
</evidence>
<name>A0A9D1XK47_9FIRM</name>
<accession>A0A9D1XK47</accession>
<evidence type="ECO:0000256" key="3">
    <source>
        <dbReference type="ARBA" id="ARBA00023163"/>
    </source>
</evidence>
<evidence type="ECO:0000313" key="6">
    <source>
        <dbReference type="Proteomes" id="UP000886724"/>
    </source>
</evidence>
<keyword evidence="2" id="KW-0238">DNA-binding</keyword>
<dbReference type="GO" id="GO:1901135">
    <property type="term" value="P:carbohydrate derivative metabolic process"/>
    <property type="evidence" value="ECO:0007669"/>
    <property type="project" value="InterPro"/>
</dbReference>
<organism evidence="5 6">
    <name type="scientific">Candidatus Erysipelatoclostridium merdavium</name>
    <dbReference type="NCBI Taxonomy" id="2838566"/>
    <lineage>
        <taxon>Bacteria</taxon>
        <taxon>Bacillati</taxon>
        <taxon>Bacillota</taxon>
        <taxon>Erysipelotrichia</taxon>
        <taxon>Erysipelotrichales</taxon>
        <taxon>Erysipelotrichales incertae sedis</taxon>
    </lineage>
</organism>
<dbReference type="SUPFAM" id="SSF53697">
    <property type="entry name" value="SIS domain"/>
    <property type="match status" value="1"/>
</dbReference>
<dbReference type="InterPro" id="IPR000281">
    <property type="entry name" value="HTH_RpiR"/>
</dbReference>
<dbReference type="PANTHER" id="PTHR30514:SF10">
    <property type="entry name" value="MURR_RPIR FAMILY TRANSCRIPTIONAL REGULATOR"/>
    <property type="match status" value="1"/>
</dbReference>
<comment type="caution">
    <text evidence="5">The sequence shown here is derived from an EMBL/GenBank/DDBJ whole genome shotgun (WGS) entry which is preliminary data.</text>
</comment>
<dbReference type="Pfam" id="PF01380">
    <property type="entry name" value="SIS"/>
    <property type="match status" value="1"/>
</dbReference>
<dbReference type="InterPro" id="IPR046348">
    <property type="entry name" value="SIS_dom_sf"/>
</dbReference>
<dbReference type="GO" id="GO:0003700">
    <property type="term" value="F:DNA-binding transcription factor activity"/>
    <property type="evidence" value="ECO:0007669"/>
    <property type="project" value="InterPro"/>
</dbReference>
<dbReference type="InterPro" id="IPR035472">
    <property type="entry name" value="RpiR-like_SIS"/>
</dbReference>
<reference evidence="5" key="1">
    <citation type="journal article" date="2021" name="PeerJ">
        <title>Extensive microbial diversity within the chicken gut microbiome revealed by metagenomics and culture.</title>
        <authorList>
            <person name="Gilroy R."/>
            <person name="Ravi A."/>
            <person name="Getino M."/>
            <person name="Pursley I."/>
            <person name="Horton D.L."/>
            <person name="Alikhan N.F."/>
            <person name="Baker D."/>
            <person name="Gharbi K."/>
            <person name="Hall N."/>
            <person name="Watson M."/>
            <person name="Adriaenssens E.M."/>
            <person name="Foster-Nyarko E."/>
            <person name="Jarju S."/>
            <person name="Secka A."/>
            <person name="Antonio M."/>
            <person name="Oren A."/>
            <person name="Chaudhuri R.R."/>
            <person name="La Ragione R."/>
            <person name="Hildebrand F."/>
            <person name="Pallen M.J."/>
        </authorList>
    </citation>
    <scope>NUCLEOTIDE SEQUENCE</scope>
    <source>
        <strain evidence="5">ChiGjej1B1-14440</strain>
    </source>
</reference>
<dbReference type="SUPFAM" id="SSF46689">
    <property type="entry name" value="Homeodomain-like"/>
    <property type="match status" value="1"/>
</dbReference>
<keyword evidence="1" id="KW-0805">Transcription regulation</keyword>
<gene>
    <name evidence="5" type="ORF">H9980_01020</name>
</gene>